<organism evidence="1 2">
    <name type="scientific">Pluteus cervinus</name>
    <dbReference type="NCBI Taxonomy" id="181527"/>
    <lineage>
        <taxon>Eukaryota</taxon>
        <taxon>Fungi</taxon>
        <taxon>Dikarya</taxon>
        <taxon>Basidiomycota</taxon>
        <taxon>Agaricomycotina</taxon>
        <taxon>Agaricomycetes</taxon>
        <taxon>Agaricomycetidae</taxon>
        <taxon>Agaricales</taxon>
        <taxon>Pluteineae</taxon>
        <taxon>Pluteaceae</taxon>
        <taxon>Pluteus</taxon>
    </lineage>
</organism>
<name>A0ACD3AHI7_9AGAR</name>
<evidence type="ECO:0000313" key="1">
    <source>
        <dbReference type="EMBL" id="TFK65151.1"/>
    </source>
</evidence>
<proteinExistence type="predicted"/>
<gene>
    <name evidence="1" type="ORF">BDN72DRAFT_962707</name>
</gene>
<reference evidence="1 2" key="1">
    <citation type="journal article" date="2019" name="Nat. Ecol. Evol.">
        <title>Megaphylogeny resolves global patterns of mushroom evolution.</title>
        <authorList>
            <person name="Varga T."/>
            <person name="Krizsan K."/>
            <person name="Foldi C."/>
            <person name="Dima B."/>
            <person name="Sanchez-Garcia M."/>
            <person name="Sanchez-Ramirez S."/>
            <person name="Szollosi G.J."/>
            <person name="Szarkandi J.G."/>
            <person name="Papp V."/>
            <person name="Albert L."/>
            <person name="Andreopoulos W."/>
            <person name="Angelini C."/>
            <person name="Antonin V."/>
            <person name="Barry K.W."/>
            <person name="Bougher N.L."/>
            <person name="Buchanan P."/>
            <person name="Buyck B."/>
            <person name="Bense V."/>
            <person name="Catcheside P."/>
            <person name="Chovatia M."/>
            <person name="Cooper J."/>
            <person name="Damon W."/>
            <person name="Desjardin D."/>
            <person name="Finy P."/>
            <person name="Geml J."/>
            <person name="Haridas S."/>
            <person name="Hughes K."/>
            <person name="Justo A."/>
            <person name="Karasinski D."/>
            <person name="Kautmanova I."/>
            <person name="Kiss B."/>
            <person name="Kocsube S."/>
            <person name="Kotiranta H."/>
            <person name="LaButti K.M."/>
            <person name="Lechner B.E."/>
            <person name="Liimatainen K."/>
            <person name="Lipzen A."/>
            <person name="Lukacs Z."/>
            <person name="Mihaltcheva S."/>
            <person name="Morgado L.N."/>
            <person name="Niskanen T."/>
            <person name="Noordeloos M.E."/>
            <person name="Ohm R.A."/>
            <person name="Ortiz-Santana B."/>
            <person name="Ovrebo C."/>
            <person name="Racz N."/>
            <person name="Riley R."/>
            <person name="Savchenko A."/>
            <person name="Shiryaev A."/>
            <person name="Soop K."/>
            <person name="Spirin V."/>
            <person name="Szebenyi C."/>
            <person name="Tomsovsky M."/>
            <person name="Tulloss R.E."/>
            <person name="Uehling J."/>
            <person name="Grigoriev I.V."/>
            <person name="Vagvolgyi C."/>
            <person name="Papp T."/>
            <person name="Martin F.M."/>
            <person name="Miettinen O."/>
            <person name="Hibbett D.S."/>
            <person name="Nagy L.G."/>
        </authorList>
    </citation>
    <scope>NUCLEOTIDE SEQUENCE [LARGE SCALE GENOMIC DNA]</scope>
    <source>
        <strain evidence="1 2">NL-1719</strain>
    </source>
</reference>
<evidence type="ECO:0000313" key="2">
    <source>
        <dbReference type="Proteomes" id="UP000308600"/>
    </source>
</evidence>
<protein>
    <submittedName>
        <fullName evidence="1">P-loop containing nucleoside triphosphate hydrolase protein</fullName>
    </submittedName>
</protein>
<accession>A0ACD3AHI7</accession>
<sequence>MALPRSKKNKKTPVKNAPKAPPRSKITEEDLEELSTTIKEHFGWENDLRSFQYEAIKAQLLRKDVIVHAGTGSGKTAIAAGPHAHKKSEGMVTIMVSPLIALQNEQVGTFWREFKLKAIAINSASGGCTGHLMKKMCNGEWQVIIVSPEMLLSKKFIRGVLRNPGMARRLLSVVIDEAHVVSHWGDGFRKAYGRLGILRALLPKNTPFVAMTATLTRKVRRDVLHKLQFGSDYLNINTGNDRPNVSIVVRAIQNTMNSYTDLEFLIPEGVTTKEQIPKAFVYADSVAVGTEIEDYLSQLHPREFGDIVRPYSAAFSTKYRRDLMADFKSGAVRILVCTDAAGMGCNIPDIDIVVQWKMPTSVSSFVQRAGRAARAPNRVGLAVLLVEKSAYEVDLSALLQEMADTDIKKTKGTVKAKGGKTVTTETKGKGRGGQGKAGNQEKEPRKETAKERAAAKAKYATEHGVRRGALGGKHDAPPAVIPVPLMLDAVDEGLYTLIQSTTCRRRVLGEIFGNSLPIPVDGVPCCDICDPSLLSRTRPGKPKNPPRTAAVKKGLPDWNGRERLNAWRMRVFNDDFAHLGSEMGPSAVLRDETIETLLSVGPYHSKEQLRNLIGGQWIWYDEYCDDLLKELQSMRLVFRPKPKKTNLKHAREPDEEGMMGEGDGASSSGHKRQRVLATVTDDTHNPTQPPCSLPSSASASQQPAQPPSQTQHYSAHAQPSLQLTWQPVMGTQSFESEGSSQHITHPHQPTHFAPQTPAPRRPFPPGAVHPVYPSASSQTSRPRQRGQHSQYTPSQQVTPTQQRSPFAVSRTQPGLLAYAHPQQNPFAVTGMTPPARSQSTTSPDTPPVNPYLALYGPSPIHSPSHVLFSQPTAPRDSQQAPNRASQSRSYQYHHPTSYEGGFTQ</sequence>
<dbReference type="Proteomes" id="UP000308600">
    <property type="component" value="Unassembled WGS sequence"/>
</dbReference>
<keyword evidence="1" id="KW-0378">Hydrolase</keyword>
<keyword evidence="2" id="KW-1185">Reference proteome</keyword>
<dbReference type="EMBL" id="ML208446">
    <property type="protein sequence ID" value="TFK65151.1"/>
    <property type="molecule type" value="Genomic_DNA"/>
</dbReference>